<feature type="compositionally biased region" description="Acidic residues" evidence="1">
    <location>
        <begin position="267"/>
        <end position="299"/>
    </location>
</feature>
<dbReference type="EMBL" id="KN714848">
    <property type="protein sequence ID" value="KUI62977.1"/>
    <property type="molecule type" value="Genomic_DNA"/>
</dbReference>
<proteinExistence type="predicted"/>
<protein>
    <submittedName>
        <fullName evidence="2">Uncharacterized protein</fullName>
    </submittedName>
</protein>
<organism evidence="2 3">
    <name type="scientific">Cytospora mali</name>
    <name type="common">Apple Valsa canker fungus</name>
    <name type="synonym">Valsa mali</name>
    <dbReference type="NCBI Taxonomy" id="578113"/>
    <lineage>
        <taxon>Eukaryota</taxon>
        <taxon>Fungi</taxon>
        <taxon>Dikarya</taxon>
        <taxon>Ascomycota</taxon>
        <taxon>Pezizomycotina</taxon>
        <taxon>Sordariomycetes</taxon>
        <taxon>Sordariomycetidae</taxon>
        <taxon>Diaporthales</taxon>
        <taxon>Cytosporaceae</taxon>
        <taxon>Cytospora</taxon>
    </lineage>
</organism>
<evidence type="ECO:0000313" key="3">
    <source>
        <dbReference type="Proteomes" id="UP000078576"/>
    </source>
</evidence>
<dbReference type="OrthoDB" id="4779723at2759"/>
<name>A0A194VG37_CYTMA</name>
<reference evidence="3" key="1">
    <citation type="submission" date="2014-12" db="EMBL/GenBank/DDBJ databases">
        <title>Genome Sequence of Valsa Canker Pathogens Uncovers a Specific Adaption of Colonization on Woody Bark.</title>
        <authorList>
            <person name="Yin Z."/>
            <person name="Liu H."/>
            <person name="Gao X."/>
            <person name="Li Z."/>
            <person name="Song N."/>
            <person name="Ke X."/>
            <person name="Dai Q."/>
            <person name="Wu Y."/>
            <person name="Sun Y."/>
            <person name="Xu J.-R."/>
            <person name="Kang Z.K."/>
            <person name="Wang L."/>
            <person name="Huang L."/>
        </authorList>
    </citation>
    <scope>NUCLEOTIDE SEQUENCE [LARGE SCALE GENOMIC DNA]</scope>
    <source>
        <strain evidence="3">SXYL134</strain>
    </source>
</reference>
<dbReference type="AlphaFoldDB" id="A0A194VG37"/>
<dbReference type="STRING" id="694573.A0A194VG37"/>
<dbReference type="Proteomes" id="UP000078576">
    <property type="component" value="Unassembled WGS sequence"/>
</dbReference>
<accession>A0A194VG37</accession>
<feature type="region of interest" description="Disordered" evidence="1">
    <location>
        <begin position="248"/>
        <end position="321"/>
    </location>
</feature>
<keyword evidence="3" id="KW-1185">Reference proteome</keyword>
<sequence>MYAILTYAAAAHPDVALMVDRFARLHRDMIISEQQQREAALETGVEPHLVHFITGPTTYCPEAPQWASPRFARREARQAQKAEKARTSRESLKDKDFTYLVRRAEEALGWTGKYDNEMKPKSTWSKAKKKQACIKKRLLLKEMSDSTRSSRTVVVSIEVTYGTKRNALVAVMEISHAVLVDKTEIGMRLRENWFAGLEDTLKKAVKLLSDEELATLGKDKKWVRGFKTLMNSVPERELEGETLKGILSMVTPVPGNGGDLHNTESEKSEDEDTESSEEVGSGEELSEGQEEDEDDEDRDNEDKGGDENSGDTSNEESFEDN</sequence>
<gene>
    <name evidence="2" type="ORF">VP1G_10097</name>
</gene>
<evidence type="ECO:0000256" key="1">
    <source>
        <dbReference type="SAM" id="MobiDB-lite"/>
    </source>
</evidence>
<evidence type="ECO:0000313" key="2">
    <source>
        <dbReference type="EMBL" id="KUI62977.1"/>
    </source>
</evidence>